<accession>A0ABV2TLG2</accession>
<evidence type="ECO:0000256" key="1">
    <source>
        <dbReference type="ARBA" id="ARBA00006479"/>
    </source>
</evidence>
<dbReference type="SUPFAM" id="SSF46785">
    <property type="entry name" value="Winged helix' DNA-binding domain"/>
    <property type="match status" value="1"/>
</dbReference>
<dbReference type="InterPro" id="IPR036390">
    <property type="entry name" value="WH_DNA-bd_sf"/>
</dbReference>
<proteinExistence type="inferred from homology"/>
<evidence type="ECO:0000313" key="2">
    <source>
        <dbReference type="EMBL" id="MET7014388.1"/>
    </source>
</evidence>
<dbReference type="Gene3D" id="1.10.10.10">
    <property type="entry name" value="Winged helix-like DNA-binding domain superfamily/Winged helix DNA-binding domain"/>
    <property type="match status" value="1"/>
</dbReference>
<dbReference type="PANTHER" id="PTHR18964:SF149">
    <property type="entry name" value="BIFUNCTIONAL UDP-N-ACETYLGLUCOSAMINE 2-EPIMERASE_N-ACETYLMANNOSAMINE KINASE"/>
    <property type="match status" value="1"/>
</dbReference>
<dbReference type="InterPro" id="IPR036388">
    <property type="entry name" value="WH-like_DNA-bd_sf"/>
</dbReference>
<dbReference type="Proteomes" id="UP001549691">
    <property type="component" value="Unassembled WGS sequence"/>
</dbReference>
<gene>
    <name evidence="2" type="ORF">ABXR19_09320</name>
</gene>
<evidence type="ECO:0000313" key="3">
    <source>
        <dbReference type="Proteomes" id="UP001549691"/>
    </source>
</evidence>
<protein>
    <submittedName>
        <fullName evidence="2">ROK family transcriptional regulator</fullName>
    </submittedName>
</protein>
<dbReference type="PANTHER" id="PTHR18964">
    <property type="entry name" value="ROK (REPRESSOR, ORF, KINASE) FAMILY"/>
    <property type="match status" value="1"/>
</dbReference>
<organism evidence="2 3">
    <name type="scientific">Uliginosibacterium flavum</name>
    <dbReference type="NCBI Taxonomy" id="1396831"/>
    <lineage>
        <taxon>Bacteria</taxon>
        <taxon>Pseudomonadati</taxon>
        <taxon>Pseudomonadota</taxon>
        <taxon>Betaproteobacteria</taxon>
        <taxon>Rhodocyclales</taxon>
        <taxon>Zoogloeaceae</taxon>
        <taxon>Uliginosibacterium</taxon>
    </lineage>
</organism>
<dbReference type="Gene3D" id="3.30.420.40">
    <property type="match status" value="2"/>
</dbReference>
<dbReference type="InterPro" id="IPR000600">
    <property type="entry name" value="ROK"/>
</dbReference>
<sequence>MVISGNQQFLRTINRLAVLRSVRLNAGISRVKLADKLKLTRPTIGNLVEELIADGWLKEEKLGPTGVLGRRPVALHIDDASRVIIGADINHEHVICVATTLSGEVRELSITPTHSGDAEVVLDILARQTNILCQRLNEAGYQIFAMGIGVPGPVDLANGVLRHSDSTGWHNLPVRDMLRARLNQTYTPSFPLLVQRAVGCVALYHFEFERRAEEEPLIYVHAGRAVTSAIANRYELLQGCKGLAGAIGHMVMDPAGPLCSCGKRGCANTLATLHAVETETGHPLSELHAAARAGDPAILQALRKAGHNFGTLLHNLCMQFDPARLFVGGPAFQVSQEFFSAARESFQQLHEQAGIAAQRIEIVRYDPNAVALGAASGALYTLVRPLS</sequence>
<comment type="caution">
    <text evidence="2">The sequence shown here is derived from an EMBL/GenBank/DDBJ whole genome shotgun (WGS) entry which is preliminary data.</text>
</comment>
<comment type="similarity">
    <text evidence="1">Belongs to the ROK (NagC/XylR) family.</text>
</comment>
<dbReference type="Pfam" id="PF00480">
    <property type="entry name" value="ROK"/>
    <property type="match status" value="1"/>
</dbReference>
<dbReference type="RefSeq" id="WP_354600850.1">
    <property type="nucleotide sequence ID" value="NZ_JBEWZI010000008.1"/>
</dbReference>
<dbReference type="EMBL" id="JBEWZI010000008">
    <property type="protein sequence ID" value="MET7014388.1"/>
    <property type="molecule type" value="Genomic_DNA"/>
</dbReference>
<dbReference type="InterPro" id="IPR043129">
    <property type="entry name" value="ATPase_NBD"/>
</dbReference>
<name>A0ABV2TLG2_9RHOO</name>
<dbReference type="Pfam" id="PF13412">
    <property type="entry name" value="HTH_24"/>
    <property type="match status" value="1"/>
</dbReference>
<keyword evidence="3" id="KW-1185">Reference proteome</keyword>
<reference evidence="2 3" key="1">
    <citation type="submission" date="2024-07" db="EMBL/GenBank/DDBJ databases">
        <title>Uliginosibacterium flavum JJ3220;KACC:17644.</title>
        <authorList>
            <person name="Kim M.K."/>
        </authorList>
    </citation>
    <scope>NUCLEOTIDE SEQUENCE [LARGE SCALE GENOMIC DNA]</scope>
    <source>
        <strain evidence="2 3">KACC:17644</strain>
    </source>
</reference>
<dbReference type="SUPFAM" id="SSF53067">
    <property type="entry name" value="Actin-like ATPase domain"/>
    <property type="match status" value="1"/>
</dbReference>